<name>A0A4V3F627_9GAMM</name>
<evidence type="ECO:0000256" key="7">
    <source>
        <dbReference type="ARBA" id="ARBA00022884"/>
    </source>
</evidence>
<dbReference type="EMBL" id="SOBT01000008">
    <property type="protein sequence ID" value="TDU31046.1"/>
    <property type="molecule type" value="Genomic_DNA"/>
</dbReference>
<feature type="active site" description="Proton donor" evidence="10 12">
    <location>
        <position position="106"/>
    </location>
</feature>
<evidence type="ECO:0000259" key="14">
    <source>
        <dbReference type="Pfam" id="PF01207"/>
    </source>
</evidence>
<dbReference type="Gene3D" id="1.20.120.1460">
    <property type="match status" value="1"/>
</dbReference>
<accession>A0A4V3F627</accession>
<dbReference type="Pfam" id="PF01207">
    <property type="entry name" value="Dus"/>
    <property type="match status" value="1"/>
</dbReference>
<evidence type="ECO:0000256" key="4">
    <source>
        <dbReference type="ARBA" id="ARBA00022643"/>
    </source>
</evidence>
<feature type="domain" description="DUS-like FMN-binding" evidence="14">
    <location>
        <begin position="21"/>
        <end position="323"/>
    </location>
</feature>
<evidence type="ECO:0000256" key="2">
    <source>
        <dbReference type="ARBA" id="ARBA00022555"/>
    </source>
</evidence>
<proteinExistence type="inferred from homology"/>
<feature type="binding site" evidence="10 13">
    <location>
        <position position="145"/>
    </location>
    <ligand>
        <name>FMN</name>
        <dbReference type="ChEBI" id="CHEBI:58210"/>
    </ligand>
</feature>
<evidence type="ECO:0000256" key="5">
    <source>
        <dbReference type="ARBA" id="ARBA00022694"/>
    </source>
</evidence>
<dbReference type="RefSeq" id="WP_281280135.1">
    <property type="nucleotide sequence ID" value="NZ_MWIN01000022.1"/>
</dbReference>
<keyword evidence="3 10" id="KW-0285">Flavoprotein</keyword>
<feature type="binding site" evidence="10 13">
    <location>
        <position position="177"/>
    </location>
    <ligand>
        <name>FMN</name>
        <dbReference type="ChEBI" id="CHEBI:58210"/>
    </ligand>
</feature>
<dbReference type="CDD" id="cd02801">
    <property type="entry name" value="DUS_like_FMN"/>
    <property type="match status" value="1"/>
</dbReference>
<comment type="similarity">
    <text evidence="10">Belongs to the Dus family. DusA subfamily.</text>
</comment>
<evidence type="ECO:0000313" key="16">
    <source>
        <dbReference type="Proteomes" id="UP000295341"/>
    </source>
</evidence>
<comment type="catalytic activity">
    <reaction evidence="10">
        <text>5,6-dihydrouridine(20a) in tRNA + NAD(+) = uridine(20a) in tRNA + NADH + H(+)</text>
        <dbReference type="Rhea" id="RHEA:53348"/>
        <dbReference type="Rhea" id="RHEA-COMP:13535"/>
        <dbReference type="Rhea" id="RHEA-COMP:13536"/>
        <dbReference type="ChEBI" id="CHEBI:15378"/>
        <dbReference type="ChEBI" id="CHEBI:57540"/>
        <dbReference type="ChEBI" id="CHEBI:57945"/>
        <dbReference type="ChEBI" id="CHEBI:65315"/>
        <dbReference type="ChEBI" id="CHEBI:74443"/>
    </reaction>
</comment>
<feature type="site" description="Interacts with tRNA" evidence="10">
    <location>
        <position position="192"/>
    </location>
</feature>
<keyword evidence="8 10" id="KW-0560">Oxidoreductase</keyword>
<feature type="site" description="Interacts with tRNA" evidence="10">
    <location>
        <position position="103"/>
    </location>
</feature>
<sequence length="342" mass="38080">MSANAAATSSQPGHNPWRLSVAPMMDWTDRFCRNFHRQFSADARLYTEMLTTGALLHGDTGKHLRFDGVEHPVALQLGGSDPDALARCAELGEKEGYDEINLNCGCPSDRVQTGCFGAVLMKDADLVARCVRAMRRATSLPVTIKHRLGVDDSEGYDFLRQFVETVAEAGCDVFIVHARKAWLSGLSPKENREIPPLDYPQVYQLKKDYPQLTIAINGGIKTVAECERHLRHVDGVMLGREAYDNPYVLTELQAALFDGSDQDMPDRYEVLERYIPFIESELKSGTPLVRIARHILGLFRSQPGGRGFRRVLSEKAHRPGAGIDLLRLAIEEVEQDDLSEAA</sequence>
<evidence type="ECO:0000256" key="12">
    <source>
        <dbReference type="PIRSR" id="PIRSR006621-1"/>
    </source>
</evidence>
<keyword evidence="16" id="KW-1185">Reference proteome</keyword>
<protein>
    <recommendedName>
        <fullName evidence="10">tRNA-dihydrouridine(20/20a) synthase</fullName>
        <ecNumber evidence="10">1.3.1.91</ecNumber>
    </recommendedName>
    <alternativeName>
        <fullName evidence="10">U20-specific dihydrouridine synthase</fullName>
        <shortName evidence="10">U20-specific Dus</shortName>
    </alternativeName>
    <alternativeName>
        <fullName evidence="10">tRNA-dihydrouridine synthase A</fullName>
    </alternativeName>
</protein>
<dbReference type="GO" id="GO:0010181">
    <property type="term" value="F:FMN binding"/>
    <property type="evidence" value="ECO:0007669"/>
    <property type="project" value="UniProtKB-UniRule"/>
</dbReference>
<evidence type="ECO:0000256" key="13">
    <source>
        <dbReference type="PIRSR" id="PIRSR006621-2"/>
    </source>
</evidence>
<comment type="catalytic activity">
    <reaction evidence="10">
        <text>5,6-dihydrouridine(20a) in tRNA + NADP(+) = uridine(20a) in tRNA + NADPH + H(+)</text>
        <dbReference type="Rhea" id="RHEA:53344"/>
        <dbReference type="Rhea" id="RHEA-COMP:13535"/>
        <dbReference type="Rhea" id="RHEA-COMP:13536"/>
        <dbReference type="ChEBI" id="CHEBI:15378"/>
        <dbReference type="ChEBI" id="CHEBI:57783"/>
        <dbReference type="ChEBI" id="CHEBI:58349"/>
        <dbReference type="ChEBI" id="CHEBI:65315"/>
        <dbReference type="ChEBI" id="CHEBI:74443"/>
    </reaction>
</comment>
<dbReference type="HAMAP" id="MF_02041">
    <property type="entry name" value="DusA_subfam"/>
    <property type="match status" value="1"/>
</dbReference>
<dbReference type="GO" id="GO:0000049">
    <property type="term" value="F:tRNA binding"/>
    <property type="evidence" value="ECO:0007669"/>
    <property type="project" value="UniProtKB-UniRule"/>
</dbReference>
<evidence type="ECO:0000313" key="15">
    <source>
        <dbReference type="EMBL" id="TDU31046.1"/>
    </source>
</evidence>
<dbReference type="InterPro" id="IPR004653">
    <property type="entry name" value="DusA"/>
</dbReference>
<keyword evidence="4 10" id="KW-0288">FMN</keyword>
<dbReference type="NCBIfam" id="NF008774">
    <property type="entry name" value="PRK11815.1"/>
    <property type="match status" value="1"/>
</dbReference>
<dbReference type="InterPro" id="IPR001269">
    <property type="entry name" value="DUS_fam"/>
</dbReference>
<feature type="site" description="Interacts with tRNA; defines subfamily-specific binding signature" evidence="10">
    <location>
        <position position="189"/>
    </location>
</feature>
<feature type="binding site" evidence="10 13">
    <location>
        <begin position="239"/>
        <end position="240"/>
    </location>
    <ligand>
        <name>FMN</name>
        <dbReference type="ChEBI" id="CHEBI:58210"/>
    </ligand>
</feature>
<keyword evidence="13" id="KW-0547">Nucleotide-binding</keyword>
<evidence type="ECO:0000256" key="9">
    <source>
        <dbReference type="ARBA" id="ARBA00058013"/>
    </source>
</evidence>
<dbReference type="AlphaFoldDB" id="A0A4V3F627"/>
<dbReference type="Proteomes" id="UP000295341">
    <property type="component" value="Unassembled WGS sequence"/>
</dbReference>
<organism evidence="15 16">
    <name type="scientific">Panacagrimonas perspica</name>
    <dbReference type="NCBI Taxonomy" id="381431"/>
    <lineage>
        <taxon>Bacteria</taxon>
        <taxon>Pseudomonadati</taxon>
        <taxon>Pseudomonadota</taxon>
        <taxon>Gammaproteobacteria</taxon>
        <taxon>Nevskiales</taxon>
        <taxon>Nevskiaceae</taxon>
        <taxon>Panacagrimonas</taxon>
    </lineage>
</organism>
<gene>
    <name evidence="10" type="primary">dusA</name>
    <name evidence="15" type="ORF">DFR24_0404</name>
</gene>
<evidence type="ECO:0000256" key="1">
    <source>
        <dbReference type="ARBA" id="ARBA00001917"/>
    </source>
</evidence>
<dbReference type="NCBIfam" id="TIGR00742">
    <property type="entry name" value="yjbN"/>
    <property type="match status" value="1"/>
</dbReference>
<keyword evidence="7 10" id="KW-0694">RNA-binding</keyword>
<evidence type="ECO:0000256" key="6">
    <source>
        <dbReference type="ARBA" id="ARBA00022857"/>
    </source>
</evidence>
<feature type="binding site" evidence="10 13">
    <location>
        <position position="76"/>
    </location>
    <ligand>
        <name>FMN</name>
        <dbReference type="ChEBI" id="CHEBI:58210"/>
    </ligand>
</feature>
<dbReference type="Gene3D" id="3.20.20.70">
    <property type="entry name" value="Aldolase class I"/>
    <property type="match status" value="1"/>
</dbReference>
<comment type="catalytic activity">
    <reaction evidence="10">
        <text>5,6-dihydrouridine(20) in tRNA + NADP(+) = uridine(20) in tRNA + NADPH + H(+)</text>
        <dbReference type="Rhea" id="RHEA:53336"/>
        <dbReference type="Rhea" id="RHEA-COMP:13533"/>
        <dbReference type="Rhea" id="RHEA-COMP:13534"/>
        <dbReference type="ChEBI" id="CHEBI:15378"/>
        <dbReference type="ChEBI" id="CHEBI:57783"/>
        <dbReference type="ChEBI" id="CHEBI:58349"/>
        <dbReference type="ChEBI" id="CHEBI:65315"/>
        <dbReference type="ChEBI" id="CHEBI:74443"/>
        <dbReference type="EC" id="1.3.1.91"/>
    </reaction>
</comment>
<feature type="site" description="Interacts with tRNA; defines subfamily-specific binding signature" evidence="10">
    <location>
        <position position="306"/>
    </location>
</feature>
<dbReference type="PANTHER" id="PTHR42907">
    <property type="entry name" value="FMN-LINKED OXIDOREDUCTASES SUPERFAMILY PROTEIN"/>
    <property type="match status" value="1"/>
</dbReference>
<dbReference type="InterPro" id="IPR013785">
    <property type="entry name" value="Aldolase_TIM"/>
</dbReference>
<dbReference type="SUPFAM" id="SSF51395">
    <property type="entry name" value="FMN-linked oxidoreductases"/>
    <property type="match status" value="1"/>
</dbReference>
<feature type="site" description="Interacts with tRNA; defines subfamily-specific binding signature" evidence="10">
    <location>
        <position position="309"/>
    </location>
</feature>
<evidence type="ECO:0000256" key="10">
    <source>
        <dbReference type="HAMAP-Rule" id="MF_02041"/>
    </source>
</evidence>
<evidence type="ECO:0000256" key="8">
    <source>
        <dbReference type="ARBA" id="ARBA00023002"/>
    </source>
</evidence>
<dbReference type="GO" id="GO:0050660">
    <property type="term" value="F:flavin adenine dinucleotide binding"/>
    <property type="evidence" value="ECO:0007669"/>
    <property type="project" value="InterPro"/>
</dbReference>
<dbReference type="GO" id="GO:0102264">
    <property type="term" value="F:tRNA-dihydrouridine20 synthase activity"/>
    <property type="evidence" value="ECO:0007669"/>
    <property type="project" value="UniProtKB-EC"/>
</dbReference>
<feature type="binding site" evidence="10 13">
    <location>
        <begin position="23"/>
        <end position="25"/>
    </location>
    <ligand>
        <name>FMN</name>
        <dbReference type="ChEBI" id="CHEBI:58210"/>
    </ligand>
</feature>
<dbReference type="PROSITE" id="PS01136">
    <property type="entry name" value="UPF0034"/>
    <property type="match status" value="1"/>
</dbReference>
<dbReference type="GO" id="GO:0102266">
    <property type="term" value="F:tRNA-dihydrouridine20a synthase activity"/>
    <property type="evidence" value="ECO:0007669"/>
    <property type="project" value="RHEA"/>
</dbReference>
<comment type="catalytic activity">
    <reaction evidence="10">
        <text>5,6-dihydrouridine(20) in tRNA + NAD(+) = uridine(20) in tRNA + NADH + H(+)</text>
        <dbReference type="Rhea" id="RHEA:53340"/>
        <dbReference type="Rhea" id="RHEA-COMP:13533"/>
        <dbReference type="Rhea" id="RHEA-COMP:13534"/>
        <dbReference type="ChEBI" id="CHEBI:15378"/>
        <dbReference type="ChEBI" id="CHEBI:57540"/>
        <dbReference type="ChEBI" id="CHEBI:57945"/>
        <dbReference type="ChEBI" id="CHEBI:65315"/>
        <dbReference type="ChEBI" id="CHEBI:74443"/>
        <dbReference type="EC" id="1.3.1.91"/>
    </reaction>
</comment>
<dbReference type="InterPro" id="IPR035587">
    <property type="entry name" value="DUS-like_FMN-bd"/>
</dbReference>
<comment type="function">
    <text evidence="9 10">Catalyzes the synthesis of 5,6-dihydrouridine (D), a modified base found in the D-loop of most tRNAs, via the reduction of the C5-C6 double bond in target uridines. Specifically modifies U20 and U20a in tRNAs.</text>
</comment>
<dbReference type="PANTHER" id="PTHR42907:SF1">
    <property type="entry name" value="FMN-LINKED OXIDOREDUCTASES SUPERFAMILY PROTEIN"/>
    <property type="match status" value="1"/>
</dbReference>
<reference evidence="15 16" key="1">
    <citation type="submission" date="2019-03" db="EMBL/GenBank/DDBJ databases">
        <title>Genomic Encyclopedia of Type Strains, Phase IV (KMG-IV): sequencing the most valuable type-strain genomes for metagenomic binning, comparative biology and taxonomic classification.</title>
        <authorList>
            <person name="Goeker M."/>
        </authorList>
    </citation>
    <scope>NUCLEOTIDE SEQUENCE [LARGE SCALE GENOMIC DNA]</scope>
    <source>
        <strain evidence="15 16">DSM 26377</strain>
    </source>
</reference>
<keyword evidence="2 10" id="KW-0820">tRNA-binding</keyword>
<dbReference type="FunFam" id="3.20.20.70:FF:000083">
    <property type="entry name" value="tRNA-dihydrouridine(20/20a) synthase"/>
    <property type="match status" value="1"/>
</dbReference>
<evidence type="ECO:0000256" key="11">
    <source>
        <dbReference type="PIRNR" id="PIRNR006621"/>
    </source>
</evidence>
<feature type="binding site" evidence="10 13">
    <location>
        <begin position="217"/>
        <end position="219"/>
    </location>
    <ligand>
        <name>FMN</name>
        <dbReference type="ChEBI" id="CHEBI:58210"/>
    </ligand>
</feature>
<dbReference type="InterPro" id="IPR018517">
    <property type="entry name" value="tRNA_hU_synthase_CS"/>
</dbReference>
<dbReference type="EC" id="1.3.1.91" evidence="10"/>
<comment type="cofactor">
    <cofactor evidence="1 10 11 13">
        <name>FMN</name>
        <dbReference type="ChEBI" id="CHEBI:58210"/>
    </cofactor>
</comment>
<comment type="caution">
    <text evidence="15">The sequence shown here is derived from an EMBL/GenBank/DDBJ whole genome shotgun (WGS) entry which is preliminary data.</text>
</comment>
<evidence type="ECO:0000256" key="3">
    <source>
        <dbReference type="ARBA" id="ARBA00022630"/>
    </source>
</evidence>
<keyword evidence="6 10" id="KW-0521">NADP</keyword>
<comment type="similarity">
    <text evidence="11">Belongs to the dus family.</text>
</comment>
<keyword evidence="5 10" id="KW-0819">tRNA processing</keyword>
<dbReference type="PIRSF" id="PIRSF006621">
    <property type="entry name" value="Dus"/>
    <property type="match status" value="1"/>
</dbReference>